<organism evidence="8 9">
    <name type="scientific">Tumebacillus amylolyticus</name>
    <dbReference type="NCBI Taxonomy" id="2801339"/>
    <lineage>
        <taxon>Bacteria</taxon>
        <taxon>Bacillati</taxon>
        <taxon>Bacillota</taxon>
        <taxon>Bacilli</taxon>
        <taxon>Bacillales</taxon>
        <taxon>Alicyclobacillaceae</taxon>
        <taxon>Tumebacillus</taxon>
    </lineage>
</organism>
<evidence type="ECO:0000313" key="9">
    <source>
        <dbReference type="Proteomes" id="UP000602284"/>
    </source>
</evidence>
<feature type="transmembrane region" description="Helical" evidence="6">
    <location>
        <begin position="45"/>
        <end position="68"/>
    </location>
</feature>
<name>A0ABS1JB84_9BACL</name>
<feature type="transmembrane region" description="Helical" evidence="6">
    <location>
        <begin position="80"/>
        <end position="101"/>
    </location>
</feature>
<comment type="caution">
    <text evidence="8">The sequence shown here is derived from an EMBL/GenBank/DDBJ whole genome shotgun (WGS) entry which is preliminary data.</text>
</comment>
<dbReference type="InterPro" id="IPR032816">
    <property type="entry name" value="VTT_dom"/>
</dbReference>
<dbReference type="Proteomes" id="UP000602284">
    <property type="component" value="Unassembled WGS sequence"/>
</dbReference>
<comment type="similarity">
    <text evidence="6">Belongs to the TVP38/TMEM64 family.</text>
</comment>
<evidence type="ECO:0000256" key="4">
    <source>
        <dbReference type="ARBA" id="ARBA00022989"/>
    </source>
</evidence>
<dbReference type="EMBL" id="JAEQNB010000003">
    <property type="protein sequence ID" value="MBL0387495.1"/>
    <property type="molecule type" value="Genomic_DNA"/>
</dbReference>
<feature type="domain" description="VTT" evidence="7">
    <location>
        <begin position="61"/>
        <end position="178"/>
    </location>
</feature>
<feature type="transmembrane region" description="Helical" evidence="6">
    <location>
        <begin position="126"/>
        <end position="149"/>
    </location>
</feature>
<dbReference type="PANTHER" id="PTHR12677">
    <property type="entry name" value="GOLGI APPARATUS MEMBRANE PROTEIN TVP38-RELATED"/>
    <property type="match status" value="1"/>
</dbReference>
<evidence type="ECO:0000256" key="2">
    <source>
        <dbReference type="ARBA" id="ARBA00022475"/>
    </source>
</evidence>
<evidence type="ECO:0000256" key="1">
    <source>
        <dbReference type="ARBA" id="ARBA00004651"/>
    </source>
</evidence>
<keyword evidence="9" id="KW-1185">Reference proteome</keyword>
<feature type="transmembrane region" description="Helical" evidence="6">
    <location>
        <begin position="12"/>
        <end position="33"/>
    </location>
</feature>
<keyword evidence="4 6" id="KW-1133">Transmembrane helix</keyword>
<dbReference type="InterPro" id="IPR015414">
    <property type="entry name" value="TMEM64"/>
</dbReference>
<keyword evidence="3 6" id="KW-0812">Transmembrane</keyword>
<gene>
    <name evidence="8" type="ORF">JJB07_12610</name>
</gene>
<evidence type="ECO:0000313" key="8">
    <source>
        <dbReference type="EMBL" id="MBL0387495.1"/>
    </source>
</evidence>
<evidence type="ECO:0000256" key="6">
    <source>
        <dbReference type="RuleBase" id="RU366058"/>
    </source>
</evidence>
<reference evidence="8 9" key="1">
    <citation type="submission" date="2021-01" db="EMBL/GenBank/DDBJ databases">
        <title>Tumebacillus sp. strain ITR2 16S ribosomal RNA gene Genome sequencing and assembly.</title>
        <authorList>
            <person name="Kang M."/>
        </authorList>
    </citation>
    <scope>NUCLEOTIDE SEQUENCE [LARGE SCALE GENOMIC DNA]</scope>
    <source>
        <strain evidence="8 9">ITR2</strain>
    </source>
</reference>
<comment type="subcellular location">
    <subcellularLocation>
        <location evidence="1 6">Cell membrane</location>
        <topology evidence="1 6">Multi-pass membrane protein</topology>
    </subcellularLocation>
</comment>
<protein>
    <recommendedName>
        <fullName evidence="6">TVP38/TMEM64 family membrane protein</fullName>
    </recommendedName>
</protein>
<accession>A0ABS1JB84</accession>
<feature type="transmembrane region" description="Helical" evidence="6">
    <location>
        <begin position="155"/>
        <end position="175"/>
    </location>
</feature>
<evidence type="ECO:0000256" key="3">
    <source>
        <dbReference type="ARBA" id="ARBA00022692"/>
    </source>
</evidence>
<sequence>MPKPRKGRFSKWWLLVVYVLIAATAFTYKSPLLAWIQGGGSEHIFFLYLMGTFFALVPVVPFGVIGGVMGATYGVWAGGAFNWSVSLTGSLLMFLAFRYLFAERGRRALEKFSVVERFNERLEQDAFLAILFTRMIPIVPAYVVNVYAALVGVPFRTFVLASALGKIPLNFLFAYLGEQLFTSWRNIGVVVIAYALFLSLVYWLYRRWTGIKKGSIS</sequence>
<proteinExistence type="inferred from homology"/>
<feature type="transmembrane region" description="Helical" evidence="6">
    <location>
        <begin position="187"/>
        <end position="205"/>
    </location>
</feature>
<evidence type="ECO:0000256" key="5">
    <source>
        <dbReference type="ARBA" id="ARBA00023136"/>
    </source>
</evidence>
<keyword evidence="5 6" id="KW-0472">Membrane</keyword>
<keyword evidence="2 6" id="KW-1003">Cell membrane</keyword>
<dbReference type="Pfam" id="PF09335">
    <property type="entry name" value="VTT_dom"/>
    <property type="match status" value="1"/>
</dbReference>
<dbReference type="PANTHER" id="PTHR12677:SF59">
    <property type="entry name" value="GOLGI APPARATUS MEMBRANE PROTEIN TVP38-RELATED"/>
    <property type="match status" value="1"/>
</dbReference>
<dbReference type="RefSeq" id="WP_201635527.1">
    <property type="nucleotide sequence ID" value="NZ_JAEQNB010000003.1"/>
</dbReference>
<evidence type="ECO:0000259" key="7">
    <source>
        <dbReference type="Pfam" id="PF09335"/>
    </source>
</evidence>